<accession>A0AAD7G0V0</accession>
<proteinExistence type="predicted"/>
<keyword evidence="2" id="KW-1185">Reference proteome</keyword>
<dbReference type="AlphaFoldDB" id="A0AAD7G0V0"/>
<reference evidence="1" key="1">
    <citation type="submission" date="2023-03" db="EMBL/GenBank/DDBJ databases">
        <title>Massive genome expansion in bonnet fungi (Mycena s.s.) driven by repeated elements and novel gene families across ecological guilds.</title>
        <authorList>
            <consortium name="Lawrence Berkeley National Laboratory"/>
            <person name="Harder C.B."/>
            <person name="Miyauchi S."/>
            <person name="Viragh M."/>
            <person name="Kuo A."/>
            <person name="Thoen E."/>
            <person name="Andreopoulos B."/>
            <person name="Lu D."/>
            <person name="Skrede I."/>
            <person name="Drula E."/>
            <person name="Henrissat B."/>
            <person name="Morin E."/>
            <person name="Kohler A."/>
            <person name="Barry K."/>
            <person name="LaButti K."/>
            <person name="Morin E."/>
            <person name="Salamov A."/>
            <person name="Lipzen A."/>
            <person name="Mereny Z."/>
            <person name="Hegedus B."/>
            <person name="Baldrian P."/>
            <person name="Stursova M."/>
            <person name="Weitz H."/>
            <person name="Taylor A."/>
            <person name="Grigoriev I.V."/>
            <person name="Nagy L.G."/>
            <person name="Martin F."/>
            <person name="Kauserud H."/>
        </authorList>
    </citation>
    <scope>NUCLEOTIDE SEQUENCE</scope>
    <source>
        <strain evidence="1">CBHHK067</strain>
    </source>
</reference>
<sequence>MPRAAAAVLPMILSSYDICVQLHPVPSASVASLCRLTPALLPPLVKGLNYLATMSPLLYWLVYTPATQASIVAISLHRTFPSLRMFPGFGVIPGSPNTLISGDAWSKGPWAELHEPFCATLLAMHASFMEIRERFATDLHAATASFNF</sequence>
<gene>
    <name evidence="1" type="ORF">B0H17DRAFT_1214442</name>
</gene>
<evidence type="ECO:0000313" key="2">
    <source>
        <dbReference type="Proteomes" id="UP001221757"/>
    </source>
</evidence>
<protein>
    <submittedName>
        <fullName evidence="1">Uncharacterized protein</fullName>
    </submittedName>
</protein>
<organism evidence="1 2">
    <name type="scientific">Mycena rosella</name>
    <name type="common">Pink bonnet</name>
    <name type="synonym">Agaricus rosellus</name>
    <dbReference type="NCBI Taxonomy" id="1033263"/>
    <lineage>
        <taxon>Eukaryota</taxon>
        <taxon>Fungi</taxon>
        <taxon>Dikarya</taxon>
        <taxon>Basidiomycota</taxon>
        <taxon>Agaricomycotina</taxon>
        <taxon>Agaricomycetes</taxon>
        <taxon>Agaricomycetidae</taxon>
        <taxon>Agaricales</taxon>
        <taxon>Marasmiineae</taxon>
        <taxon>Mycenaceae</taxon>
        <taxon>Mycena</taxon>
    </lineage>
</organism>
<comment type="caution">
    <text evidence="1">The sequence shown here is derived from an EMBL/GenBank/DDBJ whole genome shotgun (WGS) entry which is preliminary data.</text>
</comment>
<dbReference type="EMBL" id="JARKIE010000325">
    <property type="protein sequence ID" value="KAJ7654232.1"/>
    <property type="molecule type" value="Genomic_DNA"/>
</dbReference>
<evidence type="ECO:0000313" key="1">
    <source>
        <dbReference type="EMBL" id="KAJ7654232.1"/>
    </source>
</evidence>
<name>A0AAD7G0V0_MYCRO</name>
<dbReference type="Proteomes" id="UP001221757">
    <property type="component" value="Unassembled WGS sequence"/>
</dbReference>